<name>A0A8H6HAK7_9AGAR</name>
<accession>A0A8H6HAK7</accession>
<feature type="transmembrane region" description="Helical" evidence="2">
    <location>
        <begin position="126"/>
        <end position="149"/>
    </location>
</feature>
<reference evidence="3 4" key="1">
    <citation type="submission" date="2020-07" db="EMBL/GenBank/DDBJ databases">
        <title>Comparative genomics of pyrophilous fungi reveals a link between fire events and developmental genes.</title>
        <authorList>
            <consortium name="DOE Joint Genome Institute"/>
            <person name="Steindorff A.S."/>
            <person name="Carver A."/>
            <person name="Calhoun S."/>
            <person name="Stillman K."/>
            <person name="Liu H."/>
            <person name="Lipzen A."/>
            <person name="Pangilinan J."/>
            <person name="Labutti K."/>
            <person name="Bruns T.D."/>
            <person name="Grigoriev I.V."/>
        </authorList>
    </citation>
    <scope>NUCLEOTIDE SEQUENCE [LARGE SCALE GENOMIC DNA]</scope>
    <source>
        <strain evidence="3 4">CBS 144469</strain>
    </source>
</reference>
<feature type="transmembrane region" description="Helical" evidence="2">
    <location>
        <begin position="12"/>
        <end position="39"/>
    </location>
</feature>
<keyword evidence="2" id="KW-0812">Transmembrane</keyword>
<evidence type="ECO:0000313" key="4">
    <source>
        <dbReference type="Proteomes" id="UP000521943"/>
    </source>
</evidence>
<feature type="transmembrane region" description="Helical" evidence="2">
    <location>
        <begin position="169"/>
        <end position="188"/>
    </location>
</feature>
<feature type="transmembrane region" description="Helical" evidence="2">
    <location>
        <begin position="209"/>
        <end position="233"/>
    </location>
</feature>
<gene>
    <name evidence="3" type="ORF">DFP72DRAFT_1177952</name>
</gene>
<sequence>MSSVRHQMYQDYYLVCFWVETTLYGIYFCLFCISLGIMLKKRSLTSIAPRIFLAGTLAMFVIITFHNTANVYRMIAAYSRSPDPVTFLRDLKKWDAYGHPIICAILTWIGDCLVIYRCFLIWKRNYYVIALPVLLLLTSIGVCSINLYWFRHPASLPWSIMEPLFTLTFPLNFIQNVLTTGCIAYKIYMQHRLSRSTGISLTVGLNLITVLRVIVESALIYTIETFLLIILYFTRHPAEVIVEHAMVPSIGIVFVLIAVRAHVAKKSLSAYNTQTSGSIVPTWLSGDEDGTGRRDAGHIRSNQRRSGVMPINVTTTTEQHRMDVLHSPRGSGKYPTIVEFDDEAGIQHDVKHGGCV</sequence>
<keyword evidence="2" id="KW-0472">Membrane</keyword>
<feature type="region of interest" description="Disordered" evidence="1">
    <location>
        <begin position="282"/>
        <end position="301"/>
    </location>
</feature>
<dbReference type="Proteomes" id="UP000521943">
    <property type="component" value="Unassembled WGS sequence"/>
</dbReference>
<feature type="transmembrane region" description="Helical" evidence="2">
    <location>
        <begin position="245"/>
        <end position="263"/>
    </location>
</feature>
<dbReference type="AlphaFoldDB" id="A0A8H6HAK7"/>
<dbReference type="OrthoDB" id="3346544at2759"/>
<protein>
    <submittedName>
        <fullName evidence="3">Uncharacterized protein</fullName>
    </submittedName>
</protein>
<dbReference type="EMBL" id="JACGCI010000144">
    <property type="protein sequence ID" value="KAF6743429.1"/>
    <property type="molecule type" value="Genomic_DNA"/>
</dbReference>
<comment type="caution">
    <text evidence="3">The sequence shown here is derived from an EMBL/GenBank/DDBJ whole genome shotgun (WGS) entry which is preliminary data.</text>
</comment>
<evidence type="ECO:0000256" key="2">
    <source>
        <dbReference type="SAM" id="Phobius"/>
    </source>
</evidence>
<evidence type="ECO:0000313" key="3">
    <source>
        <dbReference type="EMBL" id="KAF6743429.1"/>
    </source>
</evidence>
<organism evidence="3 4">
    <name type="scientific">Ephemerocybe angulata</name>
    <dbReference type="NCBI Taxonomy" id="980116"/>
    <lineage>
        <taxon>Eukaryota</taxon>
        <taxon>Fungi</taxon>
        <taxon>Dikarya</taxon>
        <taxon>Basidiomycota</taxon>
        <taxon>Agaricomycotina</taxon>
        <taxon>Agaricomycetes</taxon>
        <taxon>Agaricomycetidae</taxon>
        <taxon>Agaricales</taxon>
        <taxon>Agaricineae</taxon>
        <taxon>Psathyrellaceae</taxon>
        <taxon>Ephemerocybe</taxon>
    </lineage>
</organism>
<feature type="transmembrane region" description="Helical" evidence="2">
    <location>
        <begin position="51"/>
        <end position="76"/>
    </location>
</feature>
<keyword evidence="4" id="KW-1185">Reference proteome</keyword>
<feature type="transmembrane region" description="Helical" evidence="2">
    <location>
        <begin position="96"/>
        <end position="119"/>
    </location>
</feature>
<keyword evidence="2" id="KW-1133">Transmembrane helix</keyword>
<evidence type="ECO:0000256" key="1">
    <source>
        <dbReference type="SAM" id="MobiDB-lite"/>
    </source>
</evidence>
<proteinExistence type="predicted"/>